<sequence>SDKSTRFSAEPNLRSALNRPSGDQPNLNHPQRVELSTSSNPLSSQVVLNPDSDKAFNAPLRFPCMLGEPPYRTTDNHDLTLMQAYFRRDRGKGATSNQRELQHP</sequence>
<accession>A0A2P5E8T6</accession>
<comment type="caution">
    <text evidence="2">The sequence shown here is derived from an EMBL/GenBank/DDBJ whole genome shotgun (WGS) entry which is preliminary data.</text>
</comment>
<protein>
    <submittedName>
        <fullName evidence="2">Uncharacterized protein</fullName>
    </submittedName>
</protein>
<keyword evidence="3" id="KW-1185">Reference proteome</keyword>
<organism evidence="2 3">
    <name type="scientific">Trema orientale</name>
    <name type="common">Charcoal tree</name>
    <name type="synonym">Celtis orientalis</name>
    <dbReference type="NCBI Taxonomy" id="63057"/>
    <lineage>
        <taxon>Eukaryota</taxon>
        <taxon>Viridiplantae</taxon>
        <taxon>Streptophyta</taxon>
        <taxon>Embryophyta</taxon>
        <taxon>Tracheophyta</taxon>
        <taxon>Spermatophyta</taxon>
        <taxon>Magnoliopsida</taxon>
        <taxon>eudicotyledons</taxon>
        <taxon>Gunneridae</taxon>
        <taxon>Pentapetalae</taxon>
        <taxon>rosids</taxon>
        <taxon>fabids</taxon>
        <taxon>Rosales</taxon>
        <taxon>Cannabaceae</taxon>
        <taxon>Trema</taxon>
    </lineage>
</organism>
<gene>
    <name evidence="2" type="ORF">TorRG33x02_222690</name>
</gene>
<dbReference type="AlphaFoldDB" id="A0A2P5E8T6"/>
<dbReference type="InParanoid" id="A0A2P5E8T6"/>
<feature type="non-terminal residue" evidence="2">
    <location>
        <position position="1"/>
    </location>
</feature>
<evidence type="ECO:0000313" key="3">
    <source>
        <dbReference type="Proteomes" id="UP000237000"/>
    </source>
</evidence>
<feature type="compositionally biased region" description="Polar residues" evidence="1">
    <location>
        <begin position="21"/>
        <end position="47"/>
    </location>
</feature>
<feature type="region of interest" description="Disordered" evidence="1">
    <location>
        <begin position="1"/>
        <end position="50"/>
    </location>
</feature>
<proteinExistence type="predicted"/>
<reference evidence="3" key="1">
    <citation type="submission" date="2016-06" db="EMBL/GenBank/DDBJ databases">
        <title>Parallel loss of symbiosis genes in relatives of nitrogen-fixing non-legume Parasponia.</title>
        <authorList>
            <person name="Van Velzen R."/>
            <person name="Holmer R."/>
            <person name="Bu F."/>
            <person name="Rutten L."/>
            <person name="Van Zeijl A."/>
            <person name="Liu W."/>
            <person name="Santuari L."/>
            <person name="Cao Q."/>
            <person name="Sharma T."/>
            <person name="Shen D."/>
            <person name="Roswanjaya Y."/>
            <person name="Wardhani T."/>
            <person name="Kalhor M.S."/>
            <person name="Jansen J."/>
            <person name="Van den Hoogen J."/>
            <person name="Gungor B."/>
            <person name="Hartog M."/>
            <person name="Hontelez J."/>
            <person name="Verver J."/>
            <person name="Yang W.-C."/>
            <person name="Schijlen E."/>
            <person name="Repin R."/>
            <person name="Schilthuizen M."/>
            <person name="Schranz E."/>
            <person name="Heidstra R."/>
            <person name="Miyata K."/>
            <person name="Fedorova E."/>
            <person name="Kohlen W."/>
            <person name="Bisseling T."/>
            <person name="Smit S."/>
            <person name="Geurts R."/>
        </authorList>
    </citation>
    <scope>NUCLEOTIDE SEQUENCE [LARGE SCALE GENOMIC DNA]</scope>
    <source>
        <strain evidence="3">cv. RG33-2</strain>
    </source>
</reference>
<dbReference type="EMBL" id="JXTC01000205">
    <property type="protein sequence ID" value="PON81946.1"/>
    <property type="molecule type" value="Genomic_DNA"/>
</dbReference>
<evidence type="ECO:0000256" key="1">
    <source>
        <dbReference type="SAM" id="MobiDB-lite"/>
    </source>
</evidence>
<evidence type="ECO:0000313" key="2">
    <source>
        <dbReference type="EMBL" id="PON81946.1"/>
    </source>
</evidence>
<name>A0A2P5E8T6_TREOI</name>
<dbReference type="Proteomes" id="UP000237000">
    <property type="component" value="Unassembled WGS sequence"/>
</dbReference>